<sequence length="101" mass="11632">MARQYPGCENQRGRDMVERVRNRNTYPRGVQPQALDTRRGCRTNTECERSVSSAPEFPLTYLKLASRVRVIRDKALMLMEAGTLRVMALVLYVKSKAQRQS</sequence>
<dbReference type="EMBL" id="JAHXZJ010000002">
    <property type="protein sequence ID" value="KAH0564382.1"/>
    <property type="molecule type" value="Genomic_DNA"/>
</dbReference>
<proteinExistence type="predicted"/>
<reference evidence="1 2" key="1">
    <citation type="journal article" date="2021" name="J. Hered.">
        <title>A chromosome-level genome assembly of the parasitoid wasp, Cotesia glomerata (Hymenoptera: Braconidae).</title>
        <authorList>
            <person name="Pinto B.J."/>
            <person name="Weis J.J."/>
            <person name="Gamble T."/>
            <person name="Ode P.J."/>
            <person name="Paul R."/>
            <person name="Zaspel J.M."/>
        </authorList>
    </citation>
    <scope>NUCLEOTIDE SEQUENCE [LARGE SCALE GENOMIC DNA]</scope>
    <source>
        <strain evidence="1">CgM1</strain>
    </source>
</reference>
<dbReference type="Proteomes" id="UP000826195">
    <property type="component" value="Unassembled WGS sequence"/>
</dbReference>
<evidence type="ECO:0000313" key="2">
    <source>
        <dbReference type="Proteomes" id="UP000826195"/>
    </source>
</evidence>
<evidence type="ECO:0000313" key="1">
    <source>
        <dbReference type="EMBL" id="KAH0564382.1"/>
    </source>
</evidence>
<comment type="caution">
    <text evidence="1">The sequence shown here is derived from an EMBL/GenBank/DDBJ whole genome shotgun (WGS) entry which is preliminary data.</text>
</comment>
<gene>
    <name evidence="1" type="ORF">KQX54_011761</name>
</gene>
<keyword evidence="2" id="KW-1185">Reference proteome</keyword>
<protein>
    <submittedName>
        <fullName evidence="1">Uncharacterized protein</fullName>
    </submittedName>
</protein>
<organism evidence="1 2">
    <name type="scientific">Cotesia glomerata</name>
    <name type="common">Lepidopteran parasitic wasp</name>
    <name type="synonym">Apanteles glomeratus</name>
    <dbReference type="NCBI Taxonomy" id="32391"/>
    <lineage>
        <taxon>Eukaryota</taxon>
        <taxon>Metazoa</taxon>
        <taxon>Ecdysozoa</taxon>
        <taxon>Arthropoda</taxon>
        <taxon>Hexapoda</taxon>
        <taxon>Insecta</taxon>
        <taxon>Pterygota</taxon>
        <taxon>Neoptera</taxon>
        <taxon>Endopterygota</taxon>
        <taxon>Hymenoptera</taxon>
        <taxon>Apocrita</taxon>
        <taxon>Ichneumonoidea</taxon>
        <taxon>Braconidae</taxon>
        <taxon>Microgastrinae</taxon>
        <taxon>Cotesia</taxon>
    </lineage>
</organism>
<name>A0AAV7J5M6_COTGL</name>
<dbReference type="AlphaFoldDB" id="A0AAV7J5M6"/>
<accession>A0AAV7J5M6</accession>